<dbReference type="InterPro" id="IPR009351">
    <property type="entry name" value="AlkZ-like"/>
</dbReference>
<dbReference type="PANTHER" id="PTHR30528">
    <property type="entry name" value="CYTOPLASMIC PROTEIN"/>
    <property type="match status" value="1"/>
</dbReference>
<gene>
    <name evidence="1" type="ORF">Rai3103_03630</name>
</gene>
<accession>A0A5Q2F8C3</accession>
<keyword evidence="2" id="KW-1185">Reference proteome</keyword>
<dbReference type="EMBL" id="CP045725">
    <property type="protein sequence ID" value="QGF22908.1"/>
    <property type="molecule type" value="Genomic_DNA"/>
</dbReference>
<evidence type="ECO:0000313" key="1">
    <source>
        <dbReference type="EMBL" id="QGF22908.1"/>
    </source>
</evidence>
<proteinExistence type="predicted"/>
<sequence>MTGGLRRPPAGIVSLPAARRIALAAQGFGAARPLAGPVTMRHLQRILDRVAQFQIDSVNVVQRAHYLPLFSRLGPYDTGLLDRAGGAAPRRLFEYWGHAASLVDVRLEPSLRFRMARAEDEAWGGMQRVRHEHPELVAAVLAEVGRGPGTARQLEVRLADEVPVPGGRPPRWGWNWSEVKAATEWLLWSGQISVARRTPQFERVFDLPARVLPGDVASALTPTDPEAVVTLVRRAAAALGIGSLGCLTDYFRLDRAETAAAVAALEQSGELIPVEVPGWTRQAWLWHEARRPRRIEASAVVSPFDSLVFERRRLRGLFDFDYGLEIYVPGPRRRYGYYVYPFLLGERLVARVDIKADRQTGELVVRSAWLEEGTDPAVVSPALLGELELMAAWLGLGAVRTVPPAEWRLPGNGRPLPLLRM</sequence>
<dbReference type="Pfam" id="PF06224">
    <property type="entry name" value="AlkZ-like"/>
    <property type="match status" value="1"/>
</dbReference>
<dbReference type="KEGG" id="rain:Rai3103_03630"/>
<dbReference type="PANTHER" id="PTHR30528:SF0">
    <property type="entry name" value="CYTOPLASMIC PROTEIN"/>
    <property type="match status" value="1"/>
</dbReference>
<reference evidence="1 2" key="1">
    <citation type="submission" date="2019-10" db="EMBL/GenBank/DDBJ databases">
        <title>Genomic analysis of Raineyella sp. CBA3103.</title>
        <authorList>
            <person name="Roh S.W."/>
        </authorList>
    </citation>
    <scope>NUCLEOTIDE SEQUENCE [LARGE SCALE GENOMIC DNA]</scope>
    <source>
        <strain evidence="1 2">CBA3103</strain>
    </source>
</reference>
<dbReference type="Proteomes" id="UP000386847">
    <property type="component" value="Chromosome"/>
</dbReference>
<organism evidence="1 2">
    <name type="scientific">Raineyella fluvialis</name>
    <dbReference type="NCBI Taxonomy" id="2662261"/>
    <lineage>
        <taxon>Bacteria</taxon>
        <taxon>Bacillati</taxon>
        <taxon>Actinomycetota</taxon>
        <taxon>Actinomycetes</taxon>
        <taxon>Propionibacteriales</taxon>
        <taxon>Propionibacteriaceae</taxon>
        <taxon>Raineyella</taxon>
    </lineage>
</organism>
<evidence type="ECO:0000313" key="2">
    <source>
        <dbReference type="Proteomes" id="UP000386847"/>
    </source>
</evidence>
<dbReference type="AlphaFoldDB" id="A0A5Q2F8C3"/>
<name>A0A5Q2F8C3_9ACTN</name>
<protein>
    <submittedName>
        <fullName evidence="1">Winged helix-turn-helix domain-containing protein</fullName>
    </submittedName>
</protein>
<dbReference type="RefSeq" id="WP_153571435.1">
    <property type="nucleotide sequence ID" value="NZ_CP045725.1"/>
</dbReference>